<keyword evidence="3" id="KW-1185">Reference proteome</keyword>
<reference evidence="2 3" key="1">
    <citation type="submission" date="2023-07" db="EMBL/GenBank/DDBJ databases">
        <title>Sorghum-associated microbial communities from plants grown in Nebraska, USA.</title>
        <authorList>
            <person name="Schachtman D."/>
        </authorList>
    </citation>
    <scope>NUCLEOTIDE SEQUENCE [LARGE SCALE GENOMIC DNA]</scope>
    <source>
        <strain evidence="2 3">3262</strain>
    </source>
</reference>
<evidence type="ECO:0000256" key="1">
    <source>
        <dbReference type="SAM" id="SignalP"/>
    </source>
</evidence>
<proteinExistence type="predicted"/>
<evidence type="ECO:0000313" key="2">
    <source>
        <dbReference type="EMBL" id="MDR6941307.1"/>
    </source>
</evidence>
<evidence type="ECO:0008006" key="4">
    <source>
        <dbReference type="Google" id="ProtNLM"/>
    </source>
</evidence>
<organism evidence="2 3">
    <name type="scientific">Mucilaginibacter pocheonensis</name>
    <dbReference type="NCBI Taxonomy" id="398050"/>
    <lineage>
        <taxon>Bacteria</taxon>
        <taxon>Pseudomonadati</taxon>
        <taxon>Bacteroidota</taxon>
        <taxon>Sphingobacteriia</taxon>
        <taxon>Sphingobacteriales</taxon>
        <taxon>Sphingobacteriaceae</taxon>
        <taxon>Mucilaginibacter</taxon>
    </lineage>
</organism>
<dbReference type="RefSeq" id="WP_310092915.1">
    <property type="nucleotide sequence ID" value="NZ_JAVDUU010000001.1"/>
</dbReference>
<dbReference type="EMBL" id="JAVDUU010000001">
    <property type="protein sequence ID" value="MDR6941307.1"/>
    <property type="molecule type" value="Genomic_DNA"/>
</dbReference>
<name>A0ABU1T7D0_9SPHI</name>
<keyword evidence="1" id="KW-0732">Signal</keyword>
<feature type="signal peptide" evidence="1">
    <location>
        <begin position="1"/>
        <end position="19"/>
    </location>
</feature>
<accession>A0ABU1T7D0</accession>
<sequence length="209" mass="23011">MKKLFLLFVFIVTFSNVFAQRQEVVEIVGINTAFLNSSHSSSPLIKGTAPIMSINFGVIDNFNYGNFAIRTGLVFTGKGGTYNENSIPKNLRIYYFEAPADFIYQEHKGKDGIFFGAGPYFSAGFGGKLYVGDPKKAYTDDLNLYKKAPLFRTGDIGAEGIIGYKLKSGCVLDLNYNEGFANILTNKANSNDTKSLMNRSFGVSVGYPF</sequence>
<protein>
    <recommendedName>
        <fullName evidence="4">Outer membrane protein beta-barrel domain-containing protein</fullName>
    </recommendedName>
</protein>
<evidence type="ECO:0000313" key="3">
    <source>
        <dbReference type="Proteomes" id="UP001247620"/>
    </source>
</evidence>
<dbReference type="Proteomes" id="UP001247620">
    <property type="component" value="Unassembled WGS sequence"/>
</dbReference>
<gene>
    <name evidence="2" type="ORF">J2W55_001135</name>
</gene>
<feature type="chain" id="PRO_5046471242" description="Outer membrane protein beta-barrel domain-containing protein" evidence="1">
    <location>
        <begin position="20"/>
        <end position="209"/>
    </location>
</feature>
<comment type="caution">
    <text evidence="2">The sequence shown here is derived from an EMBL/GenBank/DDBJ whole genome shotgun (WGS) entry which is preliminary data.</text>
</comment>